<dbReference type="EMBL" id="SKCS01000179">
    <property type="protein sequence ID" value="TNN14308.1"/>
    <property type="molecule type" value="Genomic_DNA"/>
</dbReference>
<dbReference type="SUPFAM" id="SSF81321">
    <property type="entry name" value="Family A G protein-coupled receptor-like"/>
    <property type="match status" value="1"/>
</dbReference>
<name>A0A4Z2DD32_SCHJA</name>
<organism evidence="2 3">
    <name type="scientific">Schistosoma japonicum</name>
    <name type="common">Blood fluke</name>
    <dbReference type="NCBI Taxonomy" id="6182"/>
    <lineage>
        <taxon>Eukaryota</taxon>
        <taxon>Metazoa</taxon>
        <taxon>Spiralia</taxon>
        <taxon>Lophotrochozoa</taxon>
        <taxon>Platyhelminthes</taxon>
        <taxon>Trematoda</taxon>
        <taxon>Digenea</taxon>
        <taxon>Strigeidida</taxon>
        <taxon>Schistosomatoidea</taxon>
        <taxon>Schistosomatidae</taxon>
        <taxon>Schistosoma</taxon>
    </lineage>
</organism>
<keyword evidence="1" id="KW-0732">Signal</keyword>
<dbReference type="InterPro" id="IPR019427">
    <property type="entry name" value="7TM_GPCR_serpentine_rcpt_Srw"/>
</dbReference>
<dbReference type="InterPro" id="IPR053219">
    <property type="entry name" value="GPCR_Dmsr-1"/>
</dbReference>
<gene>
    <name evidence="2" type="ORF">EWB00_002284</name>
</gene>
<dbReference type="Proteomes" id="UP000311919">
    <property type="component" value="Unassembled WGS sequence"/>
</dbReference>
<dbReference type="STRING" id="6182.A0A4Z2DD32"/>
<comment type="caution">
    <text evidence="2">The sequence shown here is derived from an EMBL/GenBank/DDBJ whole genome shotgun (WGS) entry which is preliminary data.</text>
</comment>
<dbReference type="OrthoDB" id="5864054at2759"/>
<protein>
    <submittedName>
        <fullName evidence="2">Sex peptide receptor-like</fullName>
    </submittedName>
</protein>
<dbReference type="Pfam" id="PF10324">
    <property type="entry name" value="7TM_GPCR_Srw"/>
    <property type="match status" value="1"/>
</dbReference>
<sequence length="108" mass="12720">RENRTTALLLTIVLCFLAIELPQGILVTCIHLIDHFEENVYQHLGDLLDFLTLLNESISFIIYTTMSYQFRQTFCNIFCPCLLQQSIQLHNHHIRQHRLPIDSIHTEQ</sequence>
<dbReference type="Gene3D" id="1.20.1070.10">
    <property type="entry name" value="Rhodopsin 7-helix transmembrane proteins"/>
    <property type="match status" value="1"/>
</dbReference>
<evidence type="ECO:0000256" key="1">
    <source>
        <dbReference type="SAM" id="SignalP"/>
    </source>
</evidence>
<feature type="non-terminal residue" evidence="2">
    <location>
        <position position="108"/>
    </location>
</feature>
<dbReference type="PANTHER" id="PTHR46273">
    <property type="entry name" value="MYOSUPPRESSIN RECEPTOR 1, ISOFORM B-RELATED"/>
    <property type="match status" value="1"/>
</dbReference>
<accession>A0A4Z2DD32</accession>
<dbReference type="PANTHER" id="PTHR46273:SF4">
    <property type="entry name" value="AT19640P"/>
    <property type="match status" value="1"/>
</dbReference>
<feature type="signal peptide" evidence="1">
    <location>
        <begin position="1"/>
        <end position="24"/>
    </location>
</feature>
<keyword evidence="3" id="KW-1185">Reference proteome</keyword>
<feature type="chain" id="PRO_5021333940" evidence="1">
    <location>
        <begin position="25"/>
        <end position="108"/>
    </location>
</feature>
<dbReference type="GO" id="GO:0008528">
    <property type="term" value="F:G protein-coupled peptide receptor activity"/>
    <property type="evidence" value="ECO:0007669"/>
    <property type="project" value="InterPro"/>
</dbReference>
<proteinExistence type="predicted"/>
<evidence type="ECO:0000313" key="2">
    <source>
        <dbReference type="EMBL" id="TNN14308.1"/>
    </source>
</evidence>
<keyword evidence="2" id="KW-0675">Receptor</keyword>
<feature type="non-terminal residue" evidence="2">
    <location>
        <position position="1"/>
    </location>
</feature>
<evidence type="ECO:0000313" key="3">
    <source>
        <dbReference type="Proteomes" id="UP000311919"/>
    </source>
</evidence>
<dbReference type="AlphaFoldDB" id="A0A4Z2DD32"/>
<dbReference type="GO" id="GO:0005886">
    <property type="term" value="C:plasma membrane"/>
    <property type="evidence" value="ECO:0007669"/>
    <property type="project" value="TreeGrafter"/>
</dbReference>
<reference evidence="2 3" key="1">
    <citation type="submission" date="2019-03" db="EMBL/GenBank/DDBJ databases">
        <title>An improved genome assembly of the fluke Schistosoma japonicum.</title>
        <authorList>
            <person name="Hu W."/>
            <person name="Luo F."/>
            <person name="Yin M."/>
            <person name="Mo X."/>
            <person name="Sun C."/>
            <person name="Wu Q."/>
            <person name="Zhu B."/>
            <person name="Xiang M."/>
            <person name="Wang J."/>
            <person name="Wang Y."/>
            <person name="Zhang T."/>
            <person name="Xu B."/>
            <person name="Zheng H."/>
            <person name="Feng Z."/>
        </authorList>
    </citation>
    <scope>NUCLEOTIDE SEQUENCE [LARGE SCALE GENOMIC DNA]</scope>
    <source>
        <strain evidence="2">HuSjv2</strain>
        <tissue evidence="2">Worms</tissue>
    </source>
</reference>